<accession>A0A2Z7AUV3</accession>
<sequence length="213" mass="23163">MTVQEYVRTFERGCYFVPMIGNDPEEKLSHFVEGLKPMFKMNVRLSVPKTFREAVALDSSREALSSYIILGGFSRLDQDREVVVFGRVFVRTGAGDVGEVWFVHQTLRAFSSPDVNASRSSCSLPLVPVARSLSMQIGTRRLVTAFGLLGNPGVGLATRCCLYKTPAFGYKDQSLQTRFLGTLVVVIVAHKYGFPGYTAGRGADPAIGAPGGG</sequence>
<dbReference type="AlphaFoldDB" id="A0A2Z7AUV3"/>
<dbReference type="OrthoDB" id="1419154at2759"/>
<gene>
    <name evidence="1" type="ORF">F511_17807</name>
</gene>
<evidence type="ECO:0000313" key="2">
    <source>
        <dbReference type="Proteomes" id="UP000250235"/>
    </source>
</evidence>
<proteinExistence type="predicted"/>
<name>A0A2Z7AUV3_9LAMI</name>
<dbReference type="EMBL" id="KV011839">
    <property type="protein sequence ID" value="KZV25664.1"/>
    <property type="molecule type" value="Genomic_DNA"/>
</dbReference>
<reference evidence="1 2" key="1">
    <citation type="journal article" date="2015" name="Proc. Natl. Acad. Sci. U.S.A.">
        <title>The resurrection genome of Boea hygrometrica: A blueprint for survival of dehydration.</title>
        <authorList>
            <person name="Xiao L."/>
            <person name="Yang G."/>
            <person name="Zhang L."/>
            <person name="Yang X."/>
            <person name="Zhao S."/>
            <person name="Ji Z."/>
            <person name="Zhou Q."/>
            <person name="Hu M."/>
            <person name="Wang Y."/>
            <person name="Chen M."/>
            <person name="Xu Y."/>
            <person name="Jin H."/>
            <person name="Xiao X."/>
            <person name="Hu G."/>
            <person name="Bao F."/>
            <person name="Hu Y."/>
            <person name="Wan P."/>
            <person name="Li L."/>
            <person name="Deng X."/>
            <person name="Kuang T."/>
            <person name="Xiang C."/>
            <person name="Zhu J.K."/>
            <person name="Oliver M.J."/>
            <person name="He Y."/>
        </authorList>
    </citation>
    <scope>NUCLEOTIDE SEQUENCE [LARGE SCALE GENOMIC DNA]</scope>
    <source>
        <strain evidence="2">cv. XS01</strain>
    </source>
</reference>
<evidence type="ECO:0008006" key="3">
    <source>
        <dbReference type="Google" id="ProtNLM"/>
    </source>
</evidence>
<protein>
    <recommendedName>
        <fullName evidence="3">Retrotransposon gag domain-containing protein</fullName>
    </recommendedName>
</protein>
<dbReference type="Proteomes" id="UP000250235">
    <property type="component" value="Unassembled WGS sequence"/>
</dbReference>
<evidence type="ECO:0000313" key="1">
    <source>
        <dbReference type="EMBL" id="KZV25664.1"/>
    </source>
</evidence>
<organism evidence="1 2">
    <name type="scientific">Dorcoceras hygrometricum</name>
    <dbReference type="NCBI Taxonomy" id="472368"/>
    <lineage>
        <taxon>Eukaryota</taxon>
        <taxon>Viridiplantae</taxon>
        <taxon>Streptophyta</taxon>
        <taxon>Embryophyta</taxon>
        <taxon>Tracheophyta</taxon>
        <taxon>Spermatophyta</taxon>
        <taxon>Magnoliopsida</taxon>
        <taxon>eudicotyledons</taxon>
        <taxon>Gunneridae</taxon>
        <taxon>Pentapetalae</taxon>
        <taxon>asterids</taxon>
        <taxon>lamiids</taxon>
        <taxon>Lamiales</taxon>
        <taxon>Gesneriaceae</taxon>
        <taxon>Didymocarpoideae</taxon>
        <taxon>Trichosporeae</taxon>
        <taxon>Loxocarpinae</taxon>
        <taxon>Dorcoceras</taxon>
    </lineage>
</organism>
<keyword evidence="2" id="KW-1185">Reference proteome</keyword>